<gene>
    <name evidence="5" type="ORF">HNY73_003452</name>
</gene>
<dbReference type="OMA" id="DHHQNVR"/>
<dbReference type="PROSITE" id="PS51155">
    <property type="entry name" value="CHIT_BIND_RR_2"/>
    <property type="match status" value="1"/>
</dbReference>
<organism evidence="5 6">
    <name type="scientific">Argiope bruennichi</name>
    <name type="common">Wasp spider</name>
    <name type="synonym">Aranea bruennichi</name>
    <dbReference type="NCBI Taxonomy" id="94029"/>
    <lineage>
        <taxon>Eukaryota</taxon>
        <taxon>Metazoa</taxon>
        <taxon>Ecdysozoa</taxon>
        <taxon>Arthropoda</taxon>
        <taxon>Chelicerata</taxon>
        <taxon>Arachnida</taxon>
        <taxon>Araneae</taxon>
        <taxon>Araneomorphae</taxon>
        <taxon>Entelegynae</taxon>
        <taxon>Araneoidea</taxon>
        <taxon>Araneidae</taxon>
        <taxon>Argiope</taxon>
    </lineage>
</organism>
<reference evidence="5" key="2">
    <citation type="submission" date="2020-06" db="EMBL/GenBank/DDBJ databases">
        <authorList>
            <person name="Sheffer M."/>
        </authorList>
    </citation>
    <scope>NUCLEOTIDE SEQUENCE</scope>
</reference>
<feature type="signal peptide" evidence="4">
    <location>
        <begin position="1"/>
        <end position="16"/>
    </location>
</feature>
<proteinExistence type="predicted"/>
<feature type="chain" id="PRO_5035770892" evidence="4">
    <location>
        <begin position="17"/>
        <end position="149"/>
    </location>
</feature>
<evidence type="ECO:0000313" key="6">
    <source>
        <dbReference type="Proteomes" id="UP000807504"/>
    </source>
</evidence>
<keyword evidence="4" id="KW-0732">Signal</keyword>
<protein>
    <submittedName>
        <fullName evidence="5">Adult-specific rigid cuticular protein 15.5 like protein</fullName>
    </submittedName>
</protein>
<name>A0A8T0FQ54_ARGBR</name>
<dbReference type="PROSITE" id="PS00233">
    <property type="entry name" value="CHIT_BIND_RR_1"/>
    <property type="match status" value="1"/>
</dbReference>
<comment type="caution">
    <text evidence="5">The sequence shown here is derived from an EMBL/GenBank/DDBJ whole genome shotgun (WGS) entry which is preliminary data.</text>
</comment>
<keyword evidence="6" id="KW-1185">Reference proteome</keyword>
<evidence type="ECO:0000256" key="1">
    <source>
        <dbReference type="ARBA" id="ARBA00002980"/>
    </source>
</evidence>
<evidence type="ECO:0000313" key="5">
    <source>
        <dbReference type="EMBL" id="KAF8791769.1"/>
    </source>
</evidence>
<accession>A0A8T0FQ54</accession>
<evidence type="ECO:0000256" key="2">
    <source>
        <dbReference type="ARBA" id="ARBA00022460"/>
    </source>
</evidence>
<keyword evidence="2 3" id="KW-0193">Cuticle</keyword>
<dbReference type="InterPro" id="IPR050468">
    <property type="entry name" value="Cuticle_Struct_Prot"/>
</dbReference>
<dbReference type="GO" id="GO:0008010">
    <property type="term" value="F:structural constituent of chitin-based larval cuticle"/>
    <property type="evidence" value="ECO:0007669"/>
    <property type="project" value="TreeGrafter"/>
</dbReference>
<dbReference type="OrthoDB" id="6630685at2759"/>
<evidence type="ECO:0000256" key="3">
    <source>
        <dbReference type="PROSITE-ProRule" id="PRU00497"/>
    </source>
</evidence>
<reference evidence="5" key="1">
    <citation type="journal article" date="2020" name="bioRxiv">
        <title>Chromosome-level reference genome of the European wasp spider Argiope bruennichi: a resource for studies on range expansion and evolutionary adaptation.</title>
        <authorList>
            <person name="Sheffer M.M."/>
            <person name="Hoppe A."/>
            <person name="Krehenwinkel H."/>
            <person name="Uhl G."/>
            <person name="Kuss A.W."/>
            <person name="Jensen L."/>
            <person name="Jensen C."/>
            <person name="Gillespie R.G."/>
            <person name="Hoff K.J."/>
            <person name="Prost S."/>
        </authorList>
    </citation>
    <scope>NUCLEOTIDE SEQUENCE</scope>
</reference>
<dbReference type="Proteomes" id="UP000807504">
    <property type="component" value="Unassembled WGS sequence"/>
</dbReference>
<dbReference type="PANTHER" id="PTHR10380">
    <property type="entry name" value="CUTICLE PROTEIN"/>
    <property type="match status" value="1"/>
</dbReference>
<dbReference type="AlphaFoldDB" id="A0A8T0FQ54"/>
<dbReference type="PANTHER" id="PTHR10380:SF235">
    <property type="entry name" value="CUTICULAR PROTEIN 73D, ISOFORM B"/>
    <property type="match status" value="1"/>
</dbReference>
<sequence>MKVFVALCALLAVAVALPVPEDESPKPYSFNYVAEGEEGSSSHSETADGTGVVRGSYTVTDIDGRNRVVEYVAGPDGFVANVRTNEPGTENAAPASVTIESTADKAVILSTPVKPEIKPVAPAPATVTSQGVRYVLVPVTEPQATPVSS</sequence>
<dbReference type="InterPro" id="IPR031311">
    <property type="entry name" value="CHIT_BIND_RR_consensus"/>
</dbReference>
<dbReference type="EMBL" id="JABXBU010000003">
    <property type="protein sequence ID" value="KAF8791769.1"/>
    <property type="molecule type" value="Genomic_DNA"/>
</dbReference>
<dbReference type="Pfam" id="PF00379">
    <property type="entry name" value="Chitin_bind_4"/>
    <property type="match status" value="1"/>
</dbReference>
<evidence type="ECO:0000256" key="4">
    <source>
        <dbReference type="SAM" id="SignalP"/>
    </source>
</evidence>
<dbReference type="GO" id="GO:0062129">
    <property type="term" value="C:chitin-based extracellular matrix"/>
    <property type="evidence" value="ECO:0007669"/>
    <property type="project" value="TreeGrafter"/>
</dbReference>
<dbReference type="InterPro" id="IPR000618">
    <property type="entry name" value="Insect_cuticle"/>
</dbReference>
<comment type="function">
    <text evidence="1">Component of the rigid cuticle of the spider.</text>
</comment>